<dbReference type="PANTHER" id="PTHR31642">
    <property type="entry name" value="TRICHOTHECENE 3-O-ACETYLTRANSFERASE"/>
    <property type="match status" value="1"/>
</dbReference>
<protein>
    <submittedName>
        <fullName evidence="2">Benzyl alcohol O-benzoyltransferase-like</fullName>
    </submittedName>
</protein>
<dbReference type="EMBL" id="LXQA010141686">
    <property type="protein sequence ID" value="MCI24474.1"/>
    <property type="molecule type" value="Genomic_DNA"/>
</dbReference>
<dbReference type="InterPro" id="IPR050317">
    <property type="entry name" value="Plant_Fungal_Acyltransferase"/>
</dbReference>
<keyword evidence="3" id="KW-1185">Reference proteome</keyword>
<organism evidence="2 3">
    <name type="scientific">Trifolium medium</name>
    <dbReference type="NCBI Taxonomy" id="97028"/>
    <lineage>
        <taxon>Eukaryota</taxon>
        <taxon>Viridiplantae</taxon>
        <taxon>Streptophyta</taxon>
        <taxon>Embryophyta</taxon>
        <taxon>Tracheophyta</taxon>
        <taxon>Spermatophyta</taxon>
        <taxon>Magnoliopsida</taxon>
        <taxon>eudicotyledons</taxon>
        <taxon>Gunneridae</taxon>
        <taxon>Pentapetalae</taxon>
        <taxon>rosids</taxon>
        <taxon>fabids</taxon>
        <taxon>Fabales</taxon>
        <taxon>Fabaceae</taxon>
        <taxon>Papilionoideae</taxon>
        <taxon>50 kb inversion clade</taxon>
        <taxon>NPAAA clade</taxon>
        <taxon>Hologalegina</taxon>
        <taxon>IRL clade</taxon>
        <taxon>Trifolieae</taxon>
        <taxon>Trifolium</taxon>
    </lineage>
</organism>
<dbReference type="Pfam" id="PF02458">
    <property type="entry name" value="Transferase"/>
    <property type="match status" value="1"/>
</dbReference>
<dbReference type="Gene3D" id="3.30.559.10">
    <property type="entry name" value="Chloramphenicol acetyltransferase-like domain"/>
    <property type="match status" value="1"/>
</dbReference>
<evidence type="ECO:0000313" key="3">
    <source>
        <dbReference type="Proteomes" id="UP000265520"/>
    </source>
</evidence>
<comment type="similarity">
    <text evidence="1">Belongs to the plant acyltransferase family.</text>
</comment>
<dbReference type="AlphaFoldDB" id="A0A392QKR4"/>
<dbReference type="PANTHER" id="PTHR31642:SF339">
    <property type="entry name" value="BENZYL ALCOHOL O-BENZOYLTRANSFERASE"/>
    <property type="match status" value="1"/>
</dbReference>
<reference evidence="2 3" key="1">
    <citation type="journal article" date="2018" name="Front. Plant Sci.">
        <title>Red Clover (Trifolium pratense) and Zigzag Clover (T. medium) - A Picture of Genomic Similarities and Differences.</title>
        <authorList>
            <person name="Dluhosova J."/>
            <person name="Istvanek J."/>
            <person name="Nedelnik J."/>
            <person name="Repkova J."/>
        </authorList>
    </citation>
    <scope>NUCLEOTIDE SEQUENCE [LARGE SCALE GENOMIC DNA]</scope>
    <source>
        <strain evidence="3">cv. 10/8</strain>
        <tissue evidence="2">Leaf</tissue>
    </source>
</reference>
<keyword evidence="2" id="KW-0808">Transferase</keyword>
<accession>A0A392QKR4</accession>
<feature type="non-terminal residue" evidence="2">
    <location>
        <position position="76"/>
    </location>
</feature>
<dbReference type="InterPro" id="IPR023213">
    <property type="entry name" value="CAT-like_dom_sf"/>
</dbReference>
<evidence type="ECO:0000313" key="2">
    <source>
        <dbReference type="EMBL" id="MCI24474.1"/>
    </source>
</evidence>
<evidence type="ECO:0000256" key="1">
    <source>
        <dbReference type="ARBA" id="ARBA00009861"/>
    </source>
</evidence>
<sequence length="76" mass="8475">MMCIVDARDKFNPPIPFGYYGNCFAFPAAVTTAGEICEKPLEFAVELIKKARNEVSEEYIHSVADLMVTKGKPLFT</sequence>
<dbReference type="GO" id="GO:0016747">
    <property type="term" value="F:acyltransferase activity, transferring groups other than amino-acyl groups"/>
    <property type="evidence" value="ECO:0007669"/>
    <property type="project" value="TreeGrafter"/>
</dbReference>
<dbReference type="Proteomes" id="UP000265520">
    <property type="component" value="Unassembled WGS sequence"/>
</dbReference>
<name>A0A392QKR4_9FABA</name>
<proteinExistence type="inferred from homology"/>
<comment type="caution">
    <text evidence="2">The sequence shown here is derived from an EMBL/GenBank/DDBJ whole genome shotgun (WGS) entry which is preliminary data.</text>
</comment>